<dbReference type="InterPro" id="IPR006615">
    <property type="entry name" value="Pept_C19_DUSP"/>
</dbReference>
<keyword evidence="4" id="KW-0645">Protease</keyword>
<dbReference type="PROSITE" id="PS00973">
    <property type="entry name" value="USP_2"/>
    <property type="match status" value="1"/>
</dbReference>
<dbReference type="InterPro" id="IPR035927">
    <property type="entry name" value="DUSP-like_sf"/>
</dbReference>
<feature type="region of interest" description="Disordered" evidence="8">
    <location>
        <begin position="603"/>
        <end position="628"/>
    </location>
</feature>
<dbReference type="OrthoDB" id="292964at2759"/>
<feature type="region of interest" description="Disordered" evidence="8">
    <location>
        <begin position="701"/>
        <end position="722"/>
    </location>
</feature>
<keyword evidence="12" id="KW-1185">Reference proteome</keyword>
<evidence type="ECO:0000313" key="12">
    <source>
        <dbReference type="Proteomes" id="UP000769157"/>
    </source>
</evidence>
<protein>
    <recommendedName>
        <fullName evidence="3">ubiquitinyl hydrolase 1</fullName>
        <ecNumber evidence="3">3.4.19.12</ecNumber>
    </recommendedName>
</protein>
<dbReference type="InterPro" id="IPR050185">
    <property type="entry name" value="Ub_carboxyl-term_hydrolase"/>
</dbReference>
<feature type="compositionally biased region" description="Low complexity" evidence="8">
    <location>
        <begin position="1022"/>
        <end position="1032"/>
    </location>
</feature>
<dbReference type="SUPFAM" id="SSF143791">
    <property type="entry name" value="DUSP-like"/>
    <property type="match status" value="1"/>
</dbReference>
<dbReference type="SMART" id="SM00695">
    <property type="entry name" value="DUSP"/>
    <property type="match status" value="1"/>
</dbReference>
<dbReference type="SUPFAM" id="SSF54001">
    <property type="entry name" value="Cysteine proteinases"/>
    <property type="match status" value="1"/>
</dbReference>
<dbReference type="GeneID" id="70236756"/>
<dbReference type="RefSeq" id="XP_046060357.1">
    <property type="nucleotide sequence ID" value="XM_046205907.1"/>
</dbReference>
<gene>
    <name evidence="11" type="ORF">OGAPHI_004791</name>
</gene>
<evidence type="ECO:0000256" key="2">
    <source>
        <dbReference type="ARBA" id="ARBA00009085"/>
    </source>
</evidence>
<proteinExistence type="inferred from homology"/>
<evidence type="ECO:0000256" key="6">
    <source>
        <dbReference type="ARBA" id="ARBA00022801"/>
    </source>
</evidence>
<evidence type="ECO:0000256" key="1">
    <source>
        <dbReference type="ARBA" id="ARBA00000707"/>
    </source>
</evidence>
<sequence>MSADLEDSGPPSPGQASNEVVSNLSERREEYQKLSEQAYFDLREKSKYYGVPNSWLNTFLKGTEEEAEALGPIDTESILDHTSLCIDPSSNPEFVTEQIFKKLVEWYGIEGPVVERQLFMDKRDGQLKLETYPLYIVPHLLCNNIDQINKYRHAGGKPFLISALSTARDLKMAIRKQFDITRGTTRIWKITPNVPLPPILNANALSNISAKTLIPAGKKLGSVQLEDLNIKHPDILIEFQQEDGTYTMDSSSTISLGSGLTGLNNLGNTCYMNSALQCLVHVPELSNYFLYDFHEKEINRTNPLGNDGKVATAYAGLVKHLFDRRFSGSSSSFAPRDFKYTIGYYNSMFADYRQQDSQEFIAFLLDGLHEDLNRILKKPYIEKPELPDDKVNDQAEVRMLAEKCWEIHKMRNNSVVIDLFVGQYKSTLVCPDCGKVSITFDPYNDLTLPLPVHKKWTGKVSVLLEEGRPRSLQVELTKSSTFADLKAYVAEKLEVPINELIAVEVFQSQVYKNFEAKDSDIRFLPISDLIGPNYDVWFHQIKHKPGDLVVPVYSSLADTRTSRAFGIPFFVTVSEEECYSFDTIKEKLEKRYEQLSTYTFAQNKSRPKVDSETETETDAAKEMKSESDTVDEDEFRIKVFDTSDEIKISHRYAGGMYGYSKYASDEEEDDCLWIPRTHNNFKGLPDLLPDSKPKAMELALPGKNGESEANSEAGPENGDGEIVEDVPPLASLLDDASGDMQVDAEEEIDDIVKPLLVEKNALVCEWNPQSFDIFFTGIEQDDMGGKETWSKPEPIRNLEIEETRRQMAQTRKKNISLDSCLELFSKSEILGENDLWYCPNCKKHRQATKKIEIWSVPDILTIHLKRFENTKSFSDKIDALVEFPIEGLDLTKHVVGANGEDLIYDLFAVDNHFGGLGGGHYTAYAKNFVDGKWYYFDDSRVSPADPAGAVRGSAYLLFYRRRSSKTLGGEYFERLMQSIEQENAKKQKISQELDKMDGSDAENIDESPDPGIESATMKENGATSLTTVTTDTASEDADTNGELKSDRGDECELFTTDNLIKRRKKMLGSGLAESSIGSPMSDNDDNLSTYSGTAMAPVNINDELYDEYI</sequence>
<feature type="compositionally biased region" description="Acidic residues" evidence="8">
    <location>
        <begin position="999"/>
        <end position="1008"/>
    </location>
</feature>
<dbReference type="Pfam" id="PF00443">
    <property type="entry name" value="UCH"/>
    <property type="match status" value="1"/>
</dbReference>
<dbReference type="EC" id="3.4.19.12" evidence="3"/>
<dbReference type="PANTHER" id="PTHR21646">
    <property type="entry name" value="UBIQUITIN CARBOXYL-TERMINAL HYDROLASE"/>
    <property type="match status" value="1"/>
</dbReference>
<dbReference type="AlphaFoldDB" id="A0A9P8P3B4"/>
<dbReference type="InterPro" id="IPR001394">
    <property type="entry name" value="Peptidase_C19_UCH"/>
</dbReference>
<comment type="catalytic activity">
    <reaction evidence="1">
        <text>Thiol-dependent hydrolysis of ester, thioester, amide, peptide and isopeptide bonds formed by the C-terminal Gly of ubiquitin (a 76-residue protein attached to proteins as an intracellular targeting signal).</text>
        <dbReference type="EC" id="3.4.19.12"/>
    </reaction>
</comment>
<evidence type="ECO:0000256" key="5">
    <source>
        <dbReference type="ARBA" id="ARBA00022786"/>
    </source>
</evidence>
<evidence type="ECO:0000256" key="3">
    <source>
        <dbReference type="ARBA" id="ARBA00012759"/>
    </source>
</evidence>
<feature type="compositionally biased region" description="Polar residues" evidence="8">
    <location>
        <begin position="14"/>
        <end position="24"/>
    </location>
</feature>
<reference evidence="11" key="2">
    <citation type="submission" date="2021-01" db="EMBL/GenBank/DDBJ databases">
        <authorList>
            <person name="Schikora-Tamarit M.A."/>
        </authorList>
    </citation>
    <scope>NUCLEOTIDE SEQUENCE</scope>
    <source>
        <strain evidence="11">CBS6075</strain>
    </source>
</reference>
<evidence type="ECO:0000259" key="9">
    <source>
        <dbReference type="PROSITE" id="PS50235"/>
    </source>
</evidence>
<dbReference type="PROSITE" id="PS00972">
    <property type="entry name" value="USP_1"/>
    <property type="match status" value="1"/>
</dbReference>
<dbReference type="InterPro" id="IPR038765">
    <property type="entry name" value="Papain-like_cys_pep_sf"/>
</dbReference>
<evidence type="ECO:0000256" key="8">
    <source>
        <dbReference type="SAM" id="MobiDB-lite"/>
    </source>
</evidence>
<dbReference type="Gene3D" id="3.30.2230.10">
    <property type="entry name" value="DUSP-like"/>
    <property type="match status" value="1"/>
</dbReference>
<keyword evidence="5" id="KW-0833">Ubl conjugation pathway</keyword>
<feature type="compositionally biased region" description="Basic and acidic residues" evidence="8">
    <location>
        <begin position="618"/>
        <end position="627"/>
    </location>
</feature>
<evidence type="ECO:0000259" key="10">
    <source>
        <dbReference type="PROSITE" id="PS51283"/>
    </source>
</evidence>
<feature type="domain" description="DUSP" evidence="10">
    <location>
        <begin position="22"/>
        <end position="119"/>
    </location>
</feature>
<evidence type="ECO:0000256" key="4">
    <source>
        <dbReference type="ARBA" id="ARBA00022670"/>
    </source>
</evidence>
<dbReference type="GO" id="GO:0016579">
    <property type="term" value="P:protein deubiquitination"/>
    <property type="evidence" value="ECO:0007669"/>
    <property type="project" value="InterPro"/>
</dbReference>
<dbReference type="CDD" id="cd02674">
    <property type="entry name" value="Peptidase_C19R"/>
    <property type="match status" value="1"/>
</dbReference>
<feature type="compositionally biased region" description="Basic and acidic residues" evidence="8">
    <location>
        <begin position="983"/>
        <end position="998"/>
    </location>
</feature>
<dbReference type="PROSITE" id="PS50235">
    <property type="entry name" value="USP_3"/>
    <property type="match status" value="1"/>
</dbReference>
<dbReference type="PANTHER" id="PTHR21646:SF24">
    <property type="entry name" value="UBIQUITIN CARBOXYL-TERMINAL HYDROLASE"/>
    <property type="match status" value="1"/>
</dbReference>
<reference evidence="11" key="1">
    <citation type="journal article" date="2021" name="Open Biol.">
        <title>Shared evolutionary footprints suggest mitochondrial oxidative damage underlies multiple complex I losses in fungi.</title>
        <authorList>
            <person name="Schikora-Tamarit M.A."/>
            <person name="Marcet-Houben M."/>
            <person name="Nosek J."/>
            <person name="Gabaldon T."/>
        </authorList>
    </citation>
    <scope>NUCLEOTIDE SEQUENCE</scope>
    <source>
        <strain evidence="11">CBS6075</strain>
    </source>
</reference>
<name>A0A9P8P3B4_9ASCO</name>
<dbReference type="Gene3D" id="3.90.70.10">
    <property type="entry name" value="Cysteine proteinases"/>
    <property type="match status" value="2"/>
</dbReference>
<dbReference type="Proteomes" id="UP000769157">
    <property type="component" value="Unassembled WGS sequence"/>
</dbReference>
<comment type="caution">
    <text evidence="11">The sequence shown here is derived from an EMBL/GenBank/DDBJ whole genome shotgun (WGS) entry which is preliminary data.</text>
</comment>
<dbReference type="PROSITE" id="PS51283">
    <property type="entry name" value="DUSP"/>
    <property type="match status" value="1"/>
</dbReference>
<organism evidence="11 12">
    <name type="scientific">Ogataea philodendri</name>
    <dbReference type="NCBI Taxonomy" id="1378263"/>
    <lineage>
        <taxon>Eukaryota</taxon>
        <taxon>Fungi</taxon>
        <taxon>Dikarya</taxon>
        <taxon>Ascomycota</taxon>
        <taxon>Saccharomycotina</taxon>
        <taxon>Pichiomycetes</taxon>
        <taxon>Pichiales</taxon>
        <taxon>Pichiaceae</taxon>
        <taxon>Ogataea</taxon>
    </lineage>
</organism>
<evidence type="ECO:0000256" key="7">
    <source>
        <dbReference type="ARBA" id="ARBA00022807"/>
    </source>
</evidence>
<dbReference type="EMBL" id="JAEUBE010000352">
    <property type="protein sequence ID" value="KAH3664077.1"/>
    <property type="molecule type" value="Genomic_DNA"/>
</dbReference>
<keyword evidence="6" id="KW-0378">Hydrolase</keyword>
<feature type="region of interest" description="Disordered" evidence="8">
    <location>
        <begin position="1"/>
        <end position="28"/>
    </location>
</feature>
<dbReference type="GO" id="GO:0004843">
    <property type="term" value="F:cysteine-type deubiquitinase activity"/>
    <property type="evidence" value="ECO:0007669"/>
    <property type="project" value="UniProtKB-EC"/>
</dbReference>
<feature type="domain" description="USP" evidence="9">
    <location>
        <begin position="261"/>
        <end position="962"/>
    </location>
</feature>
<dbReference type="InterPro" id="IPR018200">
    <property type="entry name" value="USP_CS"/>
</dbReference>
<comment type="similarity">
    <text evidence="2">Belongs to the peptidase C19 family.</text>
</comment>
<evidence type="ECO:0000313" key="11">
    <source>
        <dbReference type="EMBL" id="KAH3664077.1"/>
    </source>
</evidence>
<dbReference type="GO" id="GO:0006508">
    <property type="term" value="P:proteolysis"/>
    <property type="evidence" value="ECO:0007669"/>
    <property type="project" value="UniProtKB-KW"/>
</dbReference>
<keyword evidence="7" id="KW-0788">Thiol protease</keyword>
<dbReference type="Pfam" id="PF06337">
    <property type="entry name" value="DUSP"/>
    <property type="match status" value="1"/>
</dbReference>
<accession>A0A9P8P3B4</accession>
<feature type="region of interest" description="Disordered" evidence="8">
    <location>
        <begin position="983"/>
        <end position="1045"/>
    </location>
</feature>
<dbReference type="InterPro" id="IPR028889">
    <property type="entry name" value="USP"/>
</dbReference>